<sequence>HEEMLKKSEEEKAELRDRLNTLAERLKYVEFGAMTTEQFHRQLESKLNLVVEKFKTEAMHSDFEWMGNENVQYAIRNFEQMAKVILRDEPQLGYLVERILNAMIGKPDSSDVNKKCSVESKAFEDFKTTMSAEIKLLIEGLYAKQTEELNKNANKLVSSMENVEQKVDEGVVKRMHELYNLVLGIYDRQDTLRVIDQSMDIKIEDLFRLFRTIKGQLDVRNESDRNAEAANISEQKHNLNAVLAYVEQLGGDQLELKARVQNIEQHCAKLTKDMYNNPITPGSSYSIAKELQETGTLQDTPNFTQDLDKESENRDEATNEAEKGK</sequence>
<name>A0A498SS08_ACAVI</name>
<protein>
    <submittedName>
        <fullName evidence="2">Uncharacterized protein</fullName>
    </submittedName>
</protein>
<gene>
    <name evidence="2" type="ORF">NAV_LOCUS9890</name>
</gene>
<organism evidence="2 3">
    <name type="scientific">Acanthocheilonema viteae</name>
    <name type="common">Filarial nematode worm</name>
    <name type="synonym">Dipetalonema viteae</name>
    <dbReference type="NCBI Taxonomy" id="6277"/>
    <lineage>
        <taxon>Eukaryota</taxon>
        <taxon>Metazoa</taxon>
        <taxon>Ecdysozoa</taxon>
        <taxon>Nematoda</taxon>
        <taxon>Chromadorea</taxon>
        <taxon>Rhabditida</taxon>
        <taxon>Spirurina</taxon>
        <taxon>Spiruromorpha</taxon>
        <taxon>Filarioidea</taxon>
        <taxon>Onchocercidae</taxon>
        <taxon>Acanthocheilonema</taxon>
    </lineage>
</organism>
<dbReference type="OrthoDB" id="5841568at2759"/>
<evidence type="ECO:0000313" key="3">
    <source>
        <dbReference type="Proteomes" id="UP000276991"/>
    </source>
</evidence>
<dbReference type="AlphaFoldDB" id="A0A498SS08"/>
<feature type="compositionally biased region" description="Polar residues" evidence="1">
    <location>
        <begin position="293"/>
        <end position="305"/>
    </location>
</feature>
<reference evidence="2 3" key="1">
    <citation type="submission" date="2018-08" db="EMBL/GenBank/DDBJ databases">
        <authorList>
            <person name="Laetsch R D."/>
            <person name="Stevens L."/>
            <person name="Kumar S."/>
            <person name="Blaxter L. M."/>
        </authorList>
    </citation>
    <scope>NUCLEOTIDE SEQUENCE [LARGE SCALE GENOMIC DNA]</scope>
</reference>
<feature type="non-terminal residue" evidence="2">
    <location>
        <position position="1"/>
    </location>
</feature>
<accession>A0A498SS08</accession>
<keyword evidence="3" id="KW-1185">Reference proteome</keyword>
<proteinExistence type="predicted"/>
<evidence type="ECO:0000313" key="2">
    <source>
        <dbReference type="EMBL" id="VBB35099.1"/>
    </source>
</evidence>
<evidence type="ECO:0000256" key="1">
    <source>
        <dbReference type="SAM" id="MobiDB-lite"/>
    </source>
</evidence>
<feature type="region of interest" description="Disordered" evidence="1">
    <location>
        <begin position="291"/>
        <end position="325"/>
    </location>
</feature>
<dbReference type="Proteomes" id="UP000276991">
    <property type="component" value="Unassembled WGS sequence"/>
</dbReference>
<dbReference type="EMBL" id="UPTC01004837">
    <property type="protein sequence ID" value="VBB35099.1"/>
    <property type="molecule type" value="Genomic_DNA"/>
</dbReference>
<feature type="compositionally biased region" description="Basic and acidic residues" evidence="1">
    <location>
        <begin position="306"/>
        <end position="325"/>
    </location>
</feature>